<keyword evidence="3" id="KW-1185">Reference proteome</keyword>
<feature type="compositionally biased region" description="Low complexity" evidence="1">
    <location>
        <begin position="1"/>
        <end position="13"/>
    </location>
</feature>
<organism evidence="2 3">
    <name type="scientific">Coprinopsis marcescibilis</name>
    <name type="common">Agaric fungus</name>
    <name type="synonym">Psathyrella marcescibilis</name>
    <dbReference type="NCBI Taxonomy" id="230819"/>
    <lineage>
        <taxon>Eukaryota</taxon>
        <taxon>Fungi</taxon>
        <taxon>Dikarya</taxon>
        <taxon>Basidiomycota</taxon>
        <taxon>Agaricomycotina</taxon>
        <taxon>Agaricomycetes</taxon>
        <taxon>Agaricomycetidae</taxon>
        <taxon>Agaricales</taxon>
        <taxon>Agaricineae</taxon>
        <taxon>Psathyrellaceae</taxon>
        <taxon>Coprinopsis</taxon>
    </lineage>
</organism>
<feature type="region of interest" description="Disordered" evidence="1">
    <location>
        <begin position="1"/>
        <end position="21"/>
    </location>
</feature>
<evidence type="ECO:0000313" key="2">
    <source>
        <dbReference type="EMBL" id="TFK17183.1"/>
    </source>
</evidence>
<name>A0A5C3KC11_COPMA</name>
<dbReference type="Proteomes" id="UP000307440">
    <property type="component" value="Unassembled WGS sequence"/>
</dbReference>
<protein>
    <submittedName>
        <fullName evidence="2">Uncharacterized protein</fullName>
    </submittedName>
</protein>
<gene>
    <name evidence="2" type="ORF">FA15DRAFT_356464</name>
</gene>
<evidence type="ECO:0000313" key="3">
    <source>
        <dbReference type="Proteomes" id="UP000307440"/>
    </source>
</evidence>
<accession>A0A5C3KC11</accession>
<proteinExistence type="predicted"/>
<evidence type="ECO:0000256" key="1">
    <source>
        <dbReference type="SAM" id="MobiDB-lite"/>
    </source>
</evidence>
<dbReference type="EMBL" id="ML210554">
    <property type="protein sequence ID" value="TFK17183.1"/>
    <property type="molecule type" value="Genomic_DNA"/>
</dbReference>
<reference evidence="2 3" key="1">
    <citation type="journal article" date="2019" name="Nat. Ecol. Evol.">
        <title>Megaphylogeny resolves global patterns of mushroom evolution.</title>
        <authorList>
            <person name="Varga T."/>
            <person name="Krizsan K."/>
            <person name="Foldi C."/>
            <person name="Dima B."/>
            <person name="Sanchez-Garcia M."/>
            <person name="Sanchez-Ramirez S."/>
            <person name="Szollosi G.J."/>
            <person name="Szarkandi J.G."/>
            <person name="Papp V."/>
            <person name="Albert L."/>
            <person name="Andreopoulos W."/>
            <person name="Angelini C."/>
            <person name="Antonin V."/>
            <person name="Barry K.W."/>
            <person name="Bougher N.L."/>
            <person name="Buchanan P."/>
            <person name="Buyck B."/>
            <person name="Bense V."/>
            <person name="Catcheside P."/>
            <person name="Chovatia M."/>
            <person name="Cooper J."/>
            <person name="Damon W."/>
            <person name="Desjardin D."/>
            <person name="Finy P."/>
            <person name="Geml J."/>
            <person name="Haridas S."/>
            <person name="Hughes K."/>
            <person name="Justo A."/>
            <person name="Karasinski D."/>
            <person name="Kautmanova I."/>
            <person name="Kiss B."/>
            <person name="Kocsube S."/>
            <person name="Kotiranta H."/>
            <person name="LaButti K.M."/>
            <person name="Lechner B.E."/>
            <person name="Liimatainen K."/>
            <person name="Lipzen A."/>
            <person name="Lukacs Z."/>
            <person name="Mihaltcheva S."/>
            <person name="Morgado L.N."/>
            <person name="Niskanen T."/>
            <person name="Noordeloos M.E."/>
            <person name="Ohm R.A."/>
            <person name="Ortiz-Santana B."/>
            <person name="Ovrebo C."/>
            <person name="Racz N."/>
            <person name="Riley R."/>
            <person name="Savchenko A."/>
            <person name="Shiryaev A."/>
            <person name="Soop K."/>
            <person name="Spirin V."/>
            <person name="Szebenyi C."/>
            <person name="Tomsovsky M."/>
            <person name="Tulloss R.E."/>
            <person name="Uehling J."/>
            <person name="Grigoriev I.V."/>
            <person name="Vagvolgyi C."/>
            <person name="Papp T."/>
            <person name="Martin F.M."/>
            <person name="Miettinen O."/>
            <person name="Hibbett D.S."/>
            <person name="Nagy L.G."/>
        </authorList>
    </citation>
    <scope>NUCLEOTIDE SEQUENCE [LARGE SCALE GENOMIC DNA]</scope>
    <source>
        <strain evidence="2 3">CBS 121175</strain>
    </source>
</reference>
<feature type="region of interest" description="Disordered" evidence="1">
    <location>
        <begin position="56"/>
        <end position="77"/>
    </location>
</feature>
<dbReference type="AlphaFoldDB" id="A0A5C3KC11"/>
<sequence length="170" mass="19007">MTTRTGTQVQTSTHLGQYTFNDQERANATRISTMQSSLSSTTADNQYEQNYTSLSLLGHPSSRQSENDSHALNSTWSQTFTSGPHNYQSWQDGVEWGGAPHMFQRTQNFTIQGDSTFNDIQGHVDATCAALMRPSLALTAADSRYQLHRIHPATRVWNKAAAFHTPRQLT</sequence>